<proteinExistence type="inferred from homology"/>
<dbReference type="Pfam" id="PF02864">
    <property type="entry name" value="STAT_bind"/>
    <property type="match status" value="1"/>
</dbReference>
<dbReference type="GO" id="GO:0001228">
    <property type="term" value="F:DNA-binding transcription activator activity, RNA polymerase II-specific"/>
    <property type="evidence" value="ECO:0007669"/>
    <property type="project" value="UniProtKB-ARBA"/>
</dbReference>
<dbReference type="InterPro" id="IPR001217">
    <property type="entry name" value="STAT"/>
</dbReference>
<dbReference type="GO" id="GO:0000977">
    <property type="term" value="F:RNA polymerase II transcription regulatory region sequence-specific DNA binding"/>
    <property type="evidence" value="ECO:0007669"/>
    <property type="project" value="UniProtKB-ARBA"/>
</dbReference>
<dbReference type="InterPro" id="IPR036860">
    <property type="entry name" value="SH2_dom_sf"/>
</dbReference>
<dbReference type="PANTHER" id="PTHR11801">
    <property type="entry name" value="SIGNAL TRANSDUCER AND ACTIVATOR OF TRANSCRIPTION"/>
    <property type="match status" value="1"/>
</dbReference>
<evidence type="ECO:0000256" key="8">
    <source>
        <dbReference type="ARBA" id="ARBA00023125"/>
    </source>
</evidence>
<evidence type="ECO:0000256" key="2">
    <source>
        <dbReference type="ARBA" id="ARBA00004496"/>
    </source>
</evidence>
<dbReference type="Pfam" id="PF21354">
    <property type="entry name" value="STAT_linker"/>
    <property type="match status" value="1"/>
</dbReference>
<evidence type="ECO:0000256" key="6">
    <source>
        <dbReference type="ARBA" id="ARBA00022999"/>
    </source>
</evidence>
<feature type="domain" description="SH2" evidence="15">
    <location>
        <begin position="478"/>
        <end position="519"/>
    </location>
</feature>
<evidence type="ECO:0000256" key="4">
    <source>
        <dbReference type="ARBA" id="ARBA00022490"/>
    </source>
</evidence>
<dbReference type="InterPro" id="IPR000980">
    <property type="entry name" value="SH2"/>
</dbReference>
<dbReference type="SUPFAM" id="SSF47655">
    <property type="entry name" value="STAT"/>
    <property type="match status" value="1"/>
</dbReference>
<keyword evidence="8 14" id="KW-0238">DNA-binding</keyword>
<evidence type="ECO:0000256" key="3">
    <source>
        <dbReference type="ARBA" id="ARBA00005586"/>
    </source>
</evidence>
<evidence type="ECO:0000256" key="12">
    <source>
        <dbReference type="ARBA" id="ARBA00064301"/>
    </source>
</evidence>
<dbReference type="OMA" id="YHAATTH"/>
<dbReference type="Gene3D" id="1.10.238.10">
    <property type="entry name" value="EF-hand"/>
    <property type="match status" value="1"/>
</dbReference>
<dbReference type="FunFam" id="2.60.40.630:FF:000003">
    <property type="entry name" value="Signal transducer and transcription activator 6"/>
    <property type="match status" value="1"/>
</dbReference>
<comment type="similarity">
    <text evidence="3 14">Belongs to the transcription factor STAT family.</text>
</comment>
<sequence length="610" mass="70053">MDIIQKADLMNQDCSSPPGVSQSTSEAAYRIQQQLVALKKSTDECSAETNKTAHIQETHSLNYYKHHQMTVQLESGQHNEASHEYSKFQEWKDRFAEDLRQSFNTLKVKISTLMNSHLEMTKQLKDLQYRILELELSKWKRDQQLSGNGAPFANNIDQIQNWCEECAEIIWLNRSHVRRLEIIQESLNMPSHEVPMVLLPELSEGYTQLLDTLVKSSFVIEKQPPQVLKTNTRFSATVRLLVGTKLKVHINPPTVSVSIISEAQANSLLRMGPNPKSRSQFSSGEILNNKQTMEYHQATGQLSVSFRNMSLRKIKRAEKKGTESVMDEKFSLLFWSEFTIGNNEFSCNYQVLAPSLPVVVIVHGNQEPHAWATILWDNAFAEWGRQPFLVPDKVPWGQLANTLNMKFKASCGRGLSEDNLRFLASKAFRSQGYHHDFSNAMMSWSQFCKEPLPDRSFTFWDWFHAVMKLTKEDLRGLWIDGALLGFISRQEAEEYLHKSENGTFIIRFSDSELGGVTVAWITVLSVCIRLVDDKTGQREVAMLMPYTRKDLLIRSLPDRISDSVQMLYLYPNIPKDVAFGKYYNNQHESMPQRNPRNGYVPHHLVNVIQG</sequence>
<dbReference type="Pfam" id="PF00017">
    <property type="entry name" value="SH2"/>
    <property type="match status" value="1"/>
</dbReference>
<evidence type="ECO:0000256" key="14">
    <source>
        <dbReference type="RuleBase" id="RU046415"/>
    </source>
</evidence>
<dbReference type="AlphaFoldDB" id="A0A553NTG2"/>
<keyword evidence="5 14" id="KW-0597">Phosphoprotein</keyword>
<dbReference type="CDD" id="cd09919">
    <property type="entry name" value="SH2_STAT_family"/>
    <property type="match status" value="1"/>
</dbReference>
<accession>A0A553NTG2</accession>
<dbReference type="Gene3D" id="1.20.1050.20">
    <property type="entry name" value="STAT transcription factor, all-alpha domain"/>
    <property type="match status" value="1"/>
</dbReference>
<comment type="subunit">
    <text evidence="12">Forms a homodimer or a heterodimer with a related family member.</text>
</comment>
<gene>
    <name evidence="16" type="ORF">TCAL_04663</name>
</gene>
<evidence type="ECO:0000256" key="10">
    <source>
        <dbReference type="ARBA" id="ARBA00023163"/>
    </source>
</evidence>
<dbReference type="InterPro" id="IPR008967">
    <property type="entry name" value="p53-like_TF_DNA-bd_sf"/>
</dbReference>
<keyword evidence="17" id="KW-1185">Reference proteome</keyword>
<reference evidence="16 17" key="1">
    <citation type="journal article" date="2018" name="Nat. Ecol. Evol.">
        <title>Genomic signatures of mitonuclear coevolution across populations of Tigriopus californicus.</title>
        <authorList>
            <person name="Barreto F.S."/>
            <person name="Watson E.T."/>
            <person name="Lima T.G."/>
            <person name="Willett C.S."/>
            <person name="Edmands S."/>
            <person name="Li W."/>
            <person name="Burton R.S."/>
        </authorList>
    </citation>
    <scope>NUCLEOTIDE SEQUENCE [LARGE SCALE GENOMIC DNA]</scope>
    <source>
        <strain evidence="16 17">San Diego</strain>
    </source>
</reference>
<name>A0A553NTG2_TIGCA</name>
<evidence type="ECO:0000256" key="1">
    <source>
        <dbReference type="ARBA" id="ARBA00004123"/>
    </source>
</evidence>
<dbReference type="Proteomes" id="UP000318571">
    <property type="component" value="Chromosome 1"/>
</dbReference>
<dbReference type="PROSITE" id="PS50001">
    <property type="entry name" value="SH2"/>
    <property type="match status" value="1"/>
</dbReference>
<evidence type="ECO:0000313" key="17">
    <source>
        <dbReference type="Proteomes" id="UP000318571"/>
    </source>
</evidence>
<dbReference type="STRING" id="6832.A0A553NTG2"/>
<dbReference type="InterPro" id="IPR015988">
    <property type="entry name" value="STAT_TF_CC"/>
</dbReference>
<dbReference type="InterPro" id="IPR013800">
    <property type="entry name" value="STAT_TF_alpha"/>
</dbReference>
<dbReference type="InterPro" id="IPR012345">
    <property type="entry name" value="STAT_TF_DNA-bd_N"/>
</dbReference>
<comment type="subcellular location">
    <subcellularLocation>
        <location evidence="2 14">Cytoplasm</location>
    </subcellularLocation>
    <subcellularLocation>
        <location evidence="1 14">Nucleus</location>
    </subcellularLocation>
</comment>
<evidence type="ECO:0000256" key="11">
    <source>
        <dbReference type="ARBA" id="ARBA00023242"/>
    </source>
</evidence>
<dbReference type="GO" id="GO:0005634">
    <property type="term" value="C:nucleus"/>
    <property type="evidence" value="ECO:0007669"/>
    <property type="project" value="UniProtKB-SubCell"/>
</dbReference>
<keyword evidence="10 14" id="KW-0804">Transcription</keyword>
<dbReference type="SUPFAM" id="SSF55550">
    <property type="entry name" value="SH2 domain"/>
    <property type="match status" value="1"/>
</dbReference>
<dbReference type="Gene3D" id="2.60.40.630">
    <property type="entry name" value="STAT transcription factor, DNA-binding domain"/>
    <property type="match status" value="1"/>
</dbReference>
<evidence type="ECO:0000256" key="9">
    <source>
        <dbReference type="ARBA" id="ARBA00023159"/>
    </source>
</evidence>
<dbReference type="FunFam" id="1.10.238.10:FF:000029">
    <property type="entry name" value="Signal transducer and transcription activator 6"/>
    <property type="match status" value="1"/>
</dbReference>
<evidence type="ECO:0000313" key="16">
    <source>
        <dbReference type="EMBL" id="TRY68721.1"/>
    </source>
</evidence>
<dbReference type="InterPro" id="IPR013801">
    <property type="entry name" value="STAT_TF_DNA-bd"/>
</dbReference>
<evidence type="ECO:0000256" key="7">
    <source>
        <dbReference type="ARBA" id="ARBA00023015"/>
    </source>
</evidence>
<dbReference type="SUPFAM" id="SSF49417">
    <property type="entry name" value="p53-like transcription factors"/>
    <property type="match status" value="1"/>
</dbReference>
<dbReference type="EMBL" id="VCGU01000010">
    <property type="protein sequence ID" value="TRY68721.1"/>
    <property type="molecule type" value="Genomic_DNA"/>
</dbReference>
<evidence type="ECO:0000256" key="13">
    <source>
        <dbReference type="PROSITE-ProRule" id="PRU00191"/>
    </source>
</evidence>
<keyword evidence="4 14" id="KW-0963">Cytoplasm</keyword>
<keyword evidence="7 14" id="KW-0805">Transcription regulation</keyword>
<organism evidence="16 17">
    <name type="scientific">Tigriopus californicus</name>
    <name type="common">Marine copepod</name>
    <dbReference type="NCBI Taxonomy" id="6832"/>
    <lineage>
        <taxon>Eukaryota</taxon>
        <taxon>Metazoa</taxon>
        <taxon>Ecdysozoa</taxon>
        <taxon>Arthropoda</taxon>
        <taxon>Crustacea</taxon>
        <taxon>Multicrustacea</taxon>
        <taxon>Hexanauplia</taxon>
        <taxon>Copepoda</taxon>
        <taxon>Harpacticoida</taxon>
        <taxon>Harpacticidae</taxon>
        <taxon>Tigriopus</taxon>
    </lineage>
</organism>
<keyword evidence="9 14" id="KW-0010">Activator</keyword>
<dbReference type="InterPro" id="IPR048988">
    <property type="entry name" value="STAT_linker"/>
</dbReference>
<comment type="caution">
    <text evidence="16">The sequence shown here is derived from an EMBL/GenBank/DDBJ whole genome shotgun (WGS) entry which is preliminary data.</text>
</comment>
<evidence type="ECO:0000259" key="15">
    <source>
        <dbReference type="PROSITE" id="PS50001"/>
    </source>
</evidence>
<dbReference type="GO" id="GO:0007166">
    <property type="term" value="P:cell surface receptor signaling pathway"/>
    <property type="evidence" value="ECO:0007669"/>
    <property type="project" value="UniProtKB-ARBA"/>
</dbReference>
<keyword evidence="11 14" id="KW-0539">Nucleus</keyword>
<protein>
    <recommendedName>
        <fullName evidence="14">Signal transducer and activator of transcription</fullName>
    </recommendedName>
</protein>
<dbReference type="Pfam" id="PF01017">
    <property type="entry name" value="STAT_alpha"/>
    <property type="match status" value="1"/>
</dbReference>
<evidence type="ECO:0000256" key="5">
    <source>
        <dbReference type="ARBA" id="ARBA00022553"/>
    </source>
</evidence>
<dbReference type="Gene3D" id="3.30.505.10">
    <property type="entry name" value="SH2 domain"/>
    <property type="match status" value="1"/>
</dbReference>
<dbReference type="GO" id="GO:0005737">
    <property type="term" value="C:cytoplasm"/>
    <property type="evidence" value="ECO:0007669"/>
    <property type="project" value="UniProtKB-SubCell"/>
</dbReference>
<keyword evidence="6 13" id="KW-0727">SH2 domain</keyword>